<reference evidence="2 3" key="1">
    <citation type="submission" date="2024-10" db="EMBL/GenBank/DDBJ databases">
        <title>Updated reference genomes for cyclostephanoid diatoms.</title>
        <authorList>
            <person name="Roberts W.R."/>
            <person name="Alverson A.J."/>
        </authorList>
    </citation>
    <scope>NUCLEOTIDE SEQUENCE [LARGE SCALE GENOMIC DNA]</scope>
    <source>
        <strain evidence="2 3">AJA010-31</strain>
    </source>
</reference>
<protein>
    <recommendedName>
        <fullName evidence="1">Helicase-associated domain-containing protein</fullName>
    </recommendedName>
</protein>
<dbReference type="InterPro" id="IPR005114">
    <property type="entry name" value="Helicase_assoc"/>
</dbReference>
<feature type="domain" description="Helicase-associated" evidence="1">
    <location>
        <begin position="265"/>
        <end position="327"/>
    </location>
</feature>
<dbReference type="PANTHER" id="PTHR33418:SF1">
    <property type="entry name" value="HELICASE-ASSOCIATED DOMAIN-CONTAINING PROTEIN"/>
    <property type="match status" value="1"/>
</dbReference>
<feature type="domain" description="Helicase-associated" evidence="1">
    <location>
        <begin position="125"/>
        <end position="180"/>
    </location>
</feature>
<gene>
    <name evidence="2" type="ORF">ACHAWO_005828</name>
</gene>
<sequence length="364" mass="43048">MTPVEVGSISFYEIFMELNNYYHQTGSFIVPLNHPTLAFILDELTAMGAESLIEERWSDKMEDLVSFKSQHGHCNTNTNTDDLDLDQWTQRQREYYRLYDEQQPTPLTVARYERLKCVGLLNAPNKWEERLEDLRQYKLEHGDADVPIDYPKLGIWCLNQRFNLENMPQERIDKLDELGFTWNYNTRSSNEEAWNAKYDMLLDFIRDNGHPNVPKSNEPLSCWVRKQRYEYSKFIKKKKSQITRERISKLNEVGFSFRLRADTIPWDQHYEDLVLFKEEHGHFNIPRNHPTLGSWSVYTRTQFKYFLEGRASTIDQTKADKLISIGFCDIENQAQPMLPQIPHEHGATNAYDWANDFTFGFGQD</sequence>
<evidence type="ECO:0000313" key="2">
    <source>
        <dbReference type="EMBL" id="KAL3786336.1"/>
    </source>
</evidence>
<dbReference type="Pfam" id="PF03457">
    <property type="entry name" value="HA"/>
    <property type="match status" value="4"/>
</dbReference>
<proteinExistence type="predicted"/>
<organism evidence="2 3">
    <name type="scientific">Cyclotella atomus</name>
    <dbReference type="NCBI Taxonomy" id="382360"/>
    <lineage>
        <taxon>Eukaryota</taxon>
        <taxon>Sar</taxon>
        <taxon>Stramenopiles</taxon>
        <taxon>Ochrophyta</taxon>
        <taxon>Bacillariophyta</taxon>
        <taxon>Coscinodiscophyceae</taxon>
        <taxon>Thalassiosirophycidae</taxon>
        <taxon>Stephanodiscales</taxon>
        <taxon>Stephanodiscaceae</taxon>
        <taxon>Cyclotella</taxon>
    </lineage>
</organism>
<accession>A0ABD3PGB6</accession>
<evidence type="ECO:0000313" key="3">
    <source>
        <dbReference type="Proteomes" id="UP001530400"/>
    </source>
</evidence>
<feature type="domain" description="Helicase-associated" evidence="1">
    <location>
        <begin position="191"/>
        <end position="255"/>
    </location>
</feature>
<dbReference type="Gene3D" id="6.10.140.530">
    <property type="match status" value="4"/>
</dbReference>
<evidence type="ECO:0000259" key="1">
    <source>
        <dbReference type="Pfam" id="PF03457"/>
    </source>
</evidence>
<dbReference type="EMBL" id="JALLPJ020000654">
    <property type="protein sequence ID" value="KAL3786336.1"/>
    <property type="molecule type" value="Genomic_DNA"/>
</dbReference>
<dbReference type="PANTHER" id="PTHR33418">
    <property type="entry name" value="HELICASE-ASSOCIATED"/>
    <property type="match status" value="1"/>
</dbReference>
<feature type="domain" description="Helicase-associated" evidence="1">
    <location>
        <begin position="54"/>
        <end position="119"/>
    </location>
</feature>
<name>A0ABD3PGB6_9STRA</name>
<dbReference type="AlphaFoldDB" id="A0ABD3PGB6"/>
<keyword evidence="3" id="KW-1185">Reference proteome</keyword>
<comment type="caution">
    <text evidence="2">The sequence shown here is derived from an EMBL/GenBank/DDBJ whole genome shotgun (WGS) entry which is preliminary data.</text>
</comment>
<dbReference type="Proteomes" id="UP001530400">
    <property type="component" value="Unassembled WGS sequence"/>
</dbReference>